<evidence type="ECO:0000313" key="3">
    <source>
        <dbReference type="Proteomes" id="UP000264002"/>
    </source>
</evidence>
<comment type="caution">
    <text evidence="2">The sequence shown here is derived from an EMBL/GenBank/DDBJ whole genome shotgun (WGS) entry which is preliminary data.</text>
</comment>
<gene>
    <name evidence="2" type="ORF">DYP60_09040</name>
</gene>
<evidence type="ECO:0000256" key="1">
    <source>
        <dbReference type="SAM" id="SignalP"/>
    </source>
</evidence>
<organism evidence="2 3">
    <name type="scientific">Sphaerochaeta halotolerans</name>
    <dbReference type="NCBI Taxonomy" id="2293840"/>
    <lineage>
        <taxon>Bacteria</taxon>
        <taxon>Pseudomonadati</taxon>
        <taxon>Spirochaetota</taxon>
        <taxon>Spirochaetia</taxon>
        <taxon>Spirochaetales</taxon>
        <taxon>Sphaerochaetaceae</taxon>
        <taxon>Sphaerochaeta</taxon>
    </lineage>
</organism>
<protein>
    <submittedName>
        <fullName evidence="2">Uncharacterized protein</fullName>
    </submittedName>
</protein>
<name>A0A372MGR6_9SPIR</name>
<proteinExistence type="predicted"/>
<reference evidence="2 3" key="2">
    <citation type="submission" date="2018-09" db="EMBL/GenBank/DDBJ databases">
        <title>Genome of Sphaerochaeta halotolerans strain 4-11.</title>
        <authorList>
            <person name="Nazina T.N."/>
            <person name="Sokolova D.S."/>
        </authorList>
    </citation>
    <scope>NUCLEOTIDE SEQUENCE [LARGE SCALE GENOMIC DNA]</scope>
    <source>
        <strain evidence="2 3">4-11</strain>
    </source>
</reference>
<accession>A0A372MGR6</accession>
<reference evidence="3" key="1">
    <citation type="submission" date="2018-08" db="EMBL/GenBank/DDBJ databases">
        <authorList>
            <person name="Grouzdev D.S."/>
            <person name="Krutkina M.S."/>
        </authorList>
    </citation>
    <scope>NUCLEOTIDE SEQUENCE [LARGE SCALE GENOMIC DNA]</scope>
    <source>
        <strain evidence="3">4-11</strain>
    </source>
</reference>
<evidence type="ECO:0000313" key="2">
    <source>
        <dbReference type="EMBL" id="RFU94643.1"/>
    </source>
</evidence>
<dbReference type="EMBL" id="QUWK01000008">
    <property type="protein sequence ID" value="RFU94643.1"/>
    <property type="molecule type" value="Genomic_DNA"/>
</dbReference>
<keyword evidence="1" id="KW-0732">Signal</keyword>
<feature type="chain" id="PRO_5016629882" evidence="1">
    <location>
        <begin position="21"/>
        <end position="173"/>
    </location>
</feature>
<dbReference type="Proteomes" id="UP000264002">
    <property type="component" value="Unassembled WGS sequence"/>
</dbReference>
<keyword evidence="3" id="KW-1185">Reference proteome</keyword>
<dbReference type="AlphaFoldDB" id="A0A372MGR6"/>
<dbReference type="RefSeq" id="WP_117330677.1">
    <property type="nucleotide sequence ID" value="NZ_QUWK01000008.1"/>
</dbReference>
<feature type="signal peptide" evidence="1">
    <location>
        <begin position="1"/>
        <end position="20"/>
    </location>
</feature>
<sequence>MKKTIAILLVLVIGMVGVFAAASSGLPLSTETSTIDVTSTVTQFALFGVTADTVVDANFASQALFSGAVNTTITKENFDMLTLASAVEVGKLSGINSLATPVSLTITTTDFVSGSNSIGLTVSPESESILAAASSAFGTLKNTSITLVETIPGAAALAPSGDYSATITIGLTV</sequence>